<dbReference type="Pfam" id="PF07883">
    <property type="entry name" value="Cupin_2"/>
    <property type="match status" value="1"/>
</dbReference>
<evidence type="ECO:0000313" key="3">
    <source>
        <dbReference type="Proteomes" id="UP001500013"/>
    </source>
</evidence>
<dbReference type="Proteomes" id="UP001500013">
    <property type="component" value="Unassembled WGS sequence"/>
</dbReference>
<proteinExistence type="predicted"/>
<comment type="caution">
    <text evidence="2">The sequence shown here is derived from an EMBL/GenBank/DDBJ whole genome shotgun (WGS) entry which is preliminary data.</text>
</comment>
<keyword evidence="3" id="KW-1185">Reference proteome</keyword>
<reference evidence="2 3" key="1">
    <citation type="journal article" date="2019" name="Int. J. Syst. Evol. Microbiol.">
        <title>The Global Catalogue of Microorganisms (GCM) 10K type strain sequencing project: providing services to taxonomists for standard genome sequencing and annotation.</title>
        <authorList>
            <consortium name="The Broad Institute Genomics Platform"/>
            <consortium name="The Broad Institute Genome Sequencing Center for Infectious Disease"/>
            <person name="Wu L."/>
            <person name="Ma J."/>
        </authorList>
    </citation>
    <scope>NUCLEOTIDE SEQUENCE [LARGE SCALE GENOMIC DNA]</scope>
    <source>
        <strain evidence="2 3">JCM 15628</strain>
    </source>
</reference>
<name>A0ABN2SF36_9MICO</name>
<evidence type="ECO:0000313" key="2">
    <source>
        <dbReference type="EMBL" id="GAA1985366.1"/>
    </source>
</evidence>
<organism evidence="2 3">
    <name type="scientific">Terrabacter lapilli</name>
    <dbReference type="NCBI Taxonomy" id="436231"/>
    <lineage>
        <taxon>Bacteria</taxon>
        <taxon>Bacillati</taxon>
        <taxon>Actinomycetota</taxon>
        <taxon>Actinomycetes</taxon>
        <taxon>Micrococcales</taxon>
        <taxon>Intrasporangiaceae</taxon>
        <taxon>Terrabacter</taxon>
    </lineage>
</organism>
<sequence>MSLHIPLDTARTVTTAAATMRTLVSPSTSPAMEVAVWRTELPAGAAGPRHTIDGDQLVVVVSGAVAVDVDDTAYEVGAGDAFLLPGGSPRVLATAGGEPATTITVGRPGARAAVGDGEPVPVPWTA</sequence>
<dbReference type="EMBL" id="BAAAPU010000008">
    <property type="protein sequence ID" value="GAA1985366.1"/>
    <property type="molecule type" value="Genomic_DNA"/>
</dbReference>
<dbReference type="InterPro" id="IPR013096">
    <property type="entry name" value="Cupin_2"/>
</dbReference>
<gene>
    <name evidence="2" type="ORF">GCM10009817_28510</name>
</gene>
<dbReference type="SUPFAM" id="SSF51182">
    <property type="entry name" value="RmlC-like cupins"/>
    <property type="match status" value="1"/>
</dbReference>
<accession>A0ABN2SF36</accession>
<dbReference type="InterPro" id="IPR011051">
    <property type="entry name" value="RmlC_Cupin_sf"/>
</dbReference>
<feature type="domain" description="Cupin type-2" evidence="1">
    <location>
        <begin position="38"/>
        <end position="105"/>
    </location>
</feature>
<dbReference type="Gene3D" id="2.60.120.10">
    <property type="entry name" value="Jelly Rolls"/>
    <property type="match status" value="1"/>
</dbReference>
<protein>
    <recommendedName>
        <fullName evidence="1">Cupin type-2 domain-containing protein</fullName>
    </recommendedName>
</protein>
<evidence type="ECO:0000259" key="1">
    <source>
        <dbReference type="Pfam" id="PF07883"/>
    </source>
</evidence>
<dbReference type="RefSeq" id="WP_344063816.1">
    <property type="nucleotide sequence ID" value="NZ_BAAAPU010000008.1"/>
</dbReference>
<dbReference type="InterPro" id="IPR014710">
    <property type="entry name" value="RmlC-like_jellyroll"/>
</dbReference>